<reference evidence="1" key="1">
    <citation type="submission" date="2020-10" db="EMBL/GenBank/DDBJ databases">
        <title>Connecting structure to function with the recovery of over 1000 high-quality activated sludge metagenome-assembled genomes encoding full-length rRNA genes using long-read sequencing.</title>
        <authorList>
            <person name="Singleton C.M."/>
            <person name="Petriglieri F."/>
            <person name="Kristensen J.M."/>
            <person name="Kirkegaard R.H."/>
            <person name="Michaelsen T.Y."/>
            <person name="Andersen M.H."/>
            <person name="Karst S.M."/>
            <person name="Dueholm M.S."/>
            <person name="Nielsen P.H."/>
            <person name="Albertsen M."/>
        </authorList>
    </citation>
    <scope>NUCLEOTIDE SEQUENCE</scope>
    <source>
        <strain evidence="1">EsbW_18-Q3-R4-48_MAXAC.044</strain>
    </source>
</reference>
<proteinExistence type="predicted"/>
<gene>
    <name evidence="1" type="ORF">IPJ48_10030</name>
</gene>
<dbReference type="EMBL" id="JADJNC010000014">
    <property type="protein sequence ID" value="MBK7423396.1"/>
    <property type="molecule type" value="Genomic_DNA"/>
</dbReference>
<sequence>MATPAKPATKSTAKSGAKPVVKAASTIRAKPATSTSGASVHVAVEPFLRFRHSPELQARTDAVLTALEASPALAGHGDALADLVAELTEAGMNFYYLRALKDAQVGFVVEQSARLAMSGAVKLISSVSRKFIVRMDDAQLLVVARHIRHLAR</sequence>
<organism evidence="1 2">
    <name type="scientific">Candidatus Propionivibrio dominans</name>
    <dbReference type="NCBI Taxonomy" id="2954373"/>
    <lineage>
        <taxon>Bacteria</taxon>
        <taxon>Pseudomonadati</taxon>
        <taxon>Pseudomonadota</taxon>
        <taxon>Betaproteobacteria</taxon>
        <taxon>Rhodocyclales</taxon>
        <taxon>Rhodocyclaceae</taxon>
        <taxon>Propionivibrio</taxon>
    </lineage>
</organism>
<name>A0A9D7FEM4_9RHOO</name>
<comment type="caution">
    <text evidence="1">The sequence shown here is derived from an EMBL/GenBank/DDBJ whole genome shotgun (WGS) entry which is preliminary data.</text>
</comment>
<protein>
    <submittedName>
        <fullName evidence="1">Uncharacterized protein</fullName>
    </submittedName>
</protein>
<evidence type="ECO:0000313" key="2">
    <source>
        <dbReference type="Proteomes" id="UP000886602"/>
    </source>
</evidence>
<dbReference type="AlphaFoldDB" id="A0A9D7FEM4"/>
<dbReference type="Proteomes" id="UP000886602">
    <property type="component" value="Unassembled WGS sequence"/>
</dbReference>
<accession>A0A9D7FEM4</accession>
<evidence type="ECO:0000313" key="1">
    <source>
        <dbReference type="EMBL" id="MBK7423396.1"/>
    </source>
</evidence>